<feature type="domain" description="Peptidase M16 C-terminal" evidence="7">
    <location>
        <begin position="165"/>
        <end position="337"/>
    </location>
</feature>
<dbReference type="MEROPS" id="M16.016"/>
<evidence type="ECO:0000256" key="1">
    <source>
        <dbReference type="ARBA" id="ARBA00001947"/>
    </source>
</evidence>
<evidence type="ECO:0000259" key="7">
    <source>
        <dbReference type="Pfam" id="PF05193"/>
    </source>
</evidence>
<dbReference type="EMBL" id="JYHA01000121">
    <property type="protein sequence ID" value="KKB96183.1"/>
    <property type="molecule type" value="Genomic_DNA"/>
</dbReference>
<comment type="cofactor">
    <cofactor evidence="1">
        <name>Zn(2+)</name>
        <dbReference type="ChEBI" id="CHEBI:29105"/>
    </cofactor>
</comment>
<dbReference type="GO" id="GO:0006508">
    <property type="term" value="P:proteolysis"/>
    <property type="evidence" value="ECO:0007669"/>
    <property type="project" value="UniProtKB-KW"/>
</dbReference>
<dbReference type="Gene3D" id="3.30.830.10">
    <property type="entry name" value="Metalloenzyme, LuxS/M16 peptidase-like"/>
    <property type="match status" value="2"/>
</dbReference>
<dbReference type="GO" id="GO:0046872">
    <property type="term" value="F:metal ion binding"/>
    <property type="evidence" value="ECO:0007669"/>
    <property type="project" value="InterPro"/>
</dbReference>
<gene>
    <name evidence="8" type="ORF">SZ25_00736</name>
</gene>
<dbReference type="Pfam" id="PF05193">
    <property type="entry name" value="Peptidase_M16_C"/>
    <property type="match status" value="1"/>
</dbReference>
<feature type="domain" description="Peptidase M16 N-terminal" evidence="6">
    <location>
        <begin position="14"/>
        <end position="159"/>
    </location>
</feature>
<sequence length="410" mass="45541">MIEVTKLKNGLTIATDQMRDVESVSLNLLVKVGSRYESQEINGISHFLEHMAFKGTPKRSAYKIAEEFDNIGGDFNAYTGREYTVYTAKTLKAHIHVALDIISDIICNSSYDPEEINKELGVILQEIAASNDTPDDIVFDYFQETAFPNQAIGRSILGTEATISKFNQDSFKEYVAKYYRAPNMVLTLAGNINHQEIVAMAGSYFDKLSPLEAETSSGCNYVGGEIITEKDLEQVQFVLGFKSCSYKDDLFITSQLLANLLGGGMSSRLFQEVREKRGLAYSVCSFNSCYNDNGIFSIYAGTSEENVDELYKVVWDQLNKCVDHVGEEELTRAKNQLKASLLMGRDSTSYRSGDLARNIAIHNRVVPAEELVAKINLVDSAAISNLMKQIISCPTPTMALLGKKTNFTRA</sequence>
<dbReference type="InterPro" id="IPR011765">
    <property type="entry name" value="Pept_M16_N"/>
</dbReference>
<dbReference type="PANTHER" id="PTHR11851:SF49">
    <property type="entry name" value="MITOCHONDRIAL-PROCESSING PEPTIDASE SUBUNIT ALPHA"/>
    <property type="match status" value="1"/>
</dbReference>
<keyword evidence="3" id="KW-0645">Protease</keyword>
<evidence type="ECO:0000313" key="9">
    <source>
        <dbReference type="Proteomes" id="UP000033358"/>
    </source>
</evidence>
<dbReference type="InterPro" id="IPR011249">
    <property type="entry name" value="Metalloenz_LuxS/M16"/>
</dbReference>
<dbReference type="AlphaFoldDB" id="A0A0F5MN14"/>
<evidence type="ECO:0000256" key="2">
    <source>
        <dbReference type="ARBA" id="ARBA00007261"/>
    </source>
</evidence>
<comment type="similarity">
    <text evidence="2 5">Belongs to the peptidase M16 family.</text>
</comment>
<dbReference type="InterPro" id="IPR001431">
    <property type="entry name" value="Pept_M16_Zn_BS"/>
</dbReference>
<proteinExistence type="inferred from homology"/>
<keyword evidence="9" id="KW-1185">Reference proteome</keyword>
<dbReference type="PATRIC" id="fig|1607817.3.peg.735"/>
<dbReference type="Pfam" id="PF00675">
    <property type="entry name" value="Peptidase_M16"/>
    <property type="match status" value="1"/>
</dbReference>
<dbReference type="InterPro" id="IPR050361">
    <property type="entry name" value="MPP/UQCRC_Complex"/>
</dbReference>
<dbReference type="SUPFAM" id="SSF63411">
    <property type="entry name" value="LuxS/MPP-like metallohydrolase"/>
    <property type="match status" value="2"/>
</dbReference>
<keyword evidence="4" id="KW-0482">Metalloprotease</keyword>
<evidence type="ECO:0000259" key="6">
    <source>
        <dbReference type="Pfam" id="PF00675"/>
    </source>
</evidence>
<name>A0A0F5MN14_9RICK</name>
<dbReference type="InterPro" id="IPR007863">
    <property type="entry name" value="Peptidase_M16_C"/>
</dbReference>
<protein>
    <submittedName>
        <fullName evidence="8">Peptidase M16 inactive domain protein</fullName>
    </submittedName>
</protein>
<evidence type="ECO:0000256" key="3">
    <source>
        <dbReference type="ARBA" id="ARBA00022670"/>
    </source>
</evidence>
<dbReference type="Proteomes" id="UP000033358">
    <property type="component" value="Unassembled WGS sequence"/>
</dbReference>
<dbReference type="FunFam" id="3.30.830.10:FF:000008">
    <property type="entry name" value="Mitochondrial-processing peptidase subunit beta"/>
    <property type="match status" value="1"/>
</dbReference>
<comment type="caution">
    <text evidence="8">The sequence shown here is derived from an EMBL/GenBank/DDBJ whole genome shotgun (WGS) entry which is preliminary data.</text>
</comment>
<dbReference type="PANTHER" id="PTHR11851">
    <property type="entry name" value="METALLOPROTEASE"/>
    <property type="match status" value="1"/>
</dbReference>
<evidence type="ECO:0000313" key="8">
    <source>
        <dbReference type="EMBL" id="KKB96183.1"/>
    </source>
</evidence>
<evidence type="ECO:0000256" key="4">
    <source>
        <dbReference type="ARBA" id="ARBA00023049"/>
    </source>
</evidence>
<keyword evidence="4" id="KW-0378">Hydrolase</keyword>
<dbReference type="GO" id="GO:0004222">
    <property type="term" value="F:metalloendopeptidase activity"/>
    <property type="evidence" value="ECO:0007669"/>
    <property type="project" value="InterPro"/>
</dbReference>
<reference evidence="8 9" key="1">
    <citation type="submission" date="2015-02" db="EMBL/GenBank/DDBJ databases">
        <title>Single cell genomics of a rare environmental alphaproteobacterium provides unique insights into Rickettsiaceae evolution.</title>
        <authorList>
            <person name="Martijn J."/>
            <person name="Schulz F."/>
            <person name="Zaremba-Niedzwiedzka K."/>
            <person name="Viklund J."/>
            <person name="Stepanauskas R."/>
            <person name="Andersson S.G.E."/>
            <person name="Horn M."/>
            <person name="Guy L."/>
            <person name="Ettema T.J.G."/>
        </authorList>
    </citation>
    <scope>NUCLEOTIDE SEQUENCE [LARGE SCALE GENOMIC DNA]</scope>
    <source>
        <strain evidence="8 9">SCGC AAA041-L04</strain>
    </source>
</reference>
<evidence type="ECO:0000256" key="5">
    <source>
        <dbReference type="RuleBase" id="RU004447"/>
    </source>
</evidence>
<organism evidence="8 9">
    <name type="scientific">Candidatus Arcanibacter lacustris</name>
    <dbReference type="NCBI Taxonomy" id="1607817"/>
    <lineage>
        <taxon>Bacteria</taxon>
        <taxon>Pseudomonadati</taxon>
        <taxon>Pseudomonadota</taxon>
        <taxon>Alphaproteobacteria</taxon>
        <taxon>Rickettsiales</taxon>
        <taxon>Candidatus Arcanibacter</taxon>
    </lineage>
</organism>
<accession>A0A0F5MN14</accession>
<dbReference type="PROSITE" id="PS00143">
    <property type="entry name" value="INSULINASE"/>
    <property type="match status" value="1"/>
</dbReference>